<dbReference type="SUPFAM" id="SSF82199">
    <property type="entry name" value="SET domain"/>
    <property type="match status" value="1"/>
</dbReference>
<evidence type="ECO:0000313" key="8">
    <source>
        <dbReference type="Proteomes" id="UP001642464"/>
    </source>
</evidence>
<dbReference type="PROSITE" id="PS51471">
    <property type="entry name" value="FE2OG_OXY"/>
    <property type="match status" value="1"/>
</dbReference>
<dbReference type="PANTHER" id="PTHR13271:SF154">
    <property type="entry name" value="GRIP DOMAIN-CONTAINING PROTEIN"/>
    <property type="match status" value="1"/>
</dbReference>
<dbReference type="Proteomes" id="UP001642464">
    <property type="component" value="Unassembled WGS sequence"/>
</dbReference>
<dbReference type="EMBL" id="CAXAMM010022224">
    <property type="protein sequence ID" value="CAK9051527.1"/>
    <property type="molecule type" value="Genomic_DNA"/>
</dbReference>
<keyword evidence="4" id="KW-0560">Oxidoreductase</keyword>
<sequence length="619" mass="67868">MRCTTEISNDEAIVTVPSDRTLQVTTGGASPGFVEPECWQKLPWWAQLAILVLKEAKQPGSHLAGWCASLPQSFEEIPMNWTQDQLALLEYSPLLSQIEKQRQEVSAAFLEASNGVRFSFSEADFTWAVQTVRSRAFTGPYEGRGPQDRVAQLAFIAALLAASTGLGVVSLENGLNGALAAAVAIPLSDFLVGQTSTLKRHVMCPVVDYLNHDSSAVSDIAYEYFADAFAVRVNGSFQEGEEVCINYGEQRSNDTLLQFYGFVERDNANDTYTMEILQHLDVATDAIVEVTLTRTGPTEESMQRLLEVLGGEGPEEEDMAWKAVALACEAELQRRSAGVAHEASAAGTGPEALAARFAAEKEKVLIACRAHAQSRCGRPSSAAPLSLLTRATMSPSFQEPQLWQHAWAKDLLKEHDMSPLRQEGFCHLEGAFDPNLAARCLEECRALDADCATTVTTNRCNRGSRSAWLDLQELSQLRPKLPALTELSEMLAGLPVELQAVAGTRLRMQPATMIAVYPEQAASYALHKDSYFPQDNDPATGATRRFTVLAYFNDWRPGKGGELRVHAPSDPNGARPDPKRFQALEPKAGTVVIFDSRKVWHAVAPSLNGDRWAMTLWIH</sequence>
<evidence type="ECO:0000256" key="5">
    <source>
        <dbReference type="ARBA" id="ARBA00023004"/>
    </source>
</evidence>
<evidence type="ECO:0000256" key="3">
    <source>
        <dbReference type="ARBA" id="ARBA00022964"/>
    </source>
</evidence>
<evidence type="ECO:0000313" key="7">
    <source>
        <dbReference type="EMBL" id="CAK9051527.1"/>
    </source>
</evidence>
<dbReference type="Gene3D" id="2.60.120.620">
    <property type="entry name" value="q2cbj1_9rhob like domain"/>
    <property type="match status" value="1"/>
</dbReference>
<keyword evidence="3" id="KW-0223">Dioxygenase</keyword>
<comment type="cofactor">
    <cofactor evidence="1">
        <name>L-ascorbate</name>
        <dbReference type="ChEBI" id="CHEBI:38290"/>
    </cofactor>
</comment>
<accession>A0ABP0MLE1</accession>
<feature type="domain" description="Fe2OG dioxygenase" evidence="6">
    <location>
        <begin position="504"/>
        <end position="619"/>
    </location>
</feature>
<dbReference type="Gene3D" id="3.90.1410.10">
    <property type="entry name" value="set domain protein methyltransferase, domain 1"/>
    <property type="match status" value="1"/>
</dbReference>
<dbReference type="SUPFAM" id="SSF51197">
    <property type="entry name" value="Clavaminate synthase-like"/>
    <property type="match status" value="1"/>
</dbReference>
<dbReference type="CDD" id="cd10527">
    <property type="entry name" value="SET_LSMT"/>
    <property type="match status" value="1"/>
</dbReference>
<proteinExistence type="predicted"/>
<evidence type="ECO:0000256" key="2">
    <source>
        <dbReference type="ARBA" id="ARBA00022723"/>
    </source>
</evidence>
<dbReference type="InterPro" id="IPR044862">
    <property type="entry name" value="Pro_4_hyd_alph_FE2OG_OXY"/>
</dbReference>
<evidence type="ECO:0000259" key="6">
    <source>
        <dbReference type="PROSITE" id="PS51471"/>
    </source>
</evidence>
<dbReference type="PANTHER" id="PTHR13271">
    <property type="entry name" value="UNCHARACTERIZED PUTATIVE METHYLTRANSFERASE"/>
    <property type="match status" value="1"/>
</dbReference>
<comment type="caution">
    <text evidence="7">The sequence shown here is derived from an EMBL/GenBank/DDBJ whole genome shotgun (WGS) entry which is preliminary data.</text>
</comment>
<keyword evidence="5" id="KW-0408">Iron</keyword>
<organism evidence="7 8">
    <name type="scientific">Durusdinium trenchii</name>
    <dbReference type="NCBI Taxonomy" id="1381693"/>
    <lineage>
        <taxon>Eukaryota</taxon>
        <taxon>Sar</taxon>
        <taxon>Alveolata</taxon>
        <taxon>Dinophyceae</taxon>
        <taxon>Suessiales</taxon>
        <taxon>Symbiodiniaceae</taxon>
        <taxon>Durusdinium</taxon>
    </lineage>
</organism>
<reference evidence="7 8" key="1">
    <citation type="submission" date="2024-02" db="EMBL/GenBank/DDBJ databases">
        <authorList>
            <person name="Chen Y."/>
            <person name="Shah S."/>
            <person name="Dougan E. K."/>
            <person name="Thang M."/>
            <person name="Chan C."/>
        </authorList>
    </citation>
    <scope>NUCLEOTIDE SEQUENCE [LARGE SCALE GENOMIC DNA]</scope>
</reference>
<dbReference type="InterPro" id="IPR050600">
    <property type="entry name" value="SETD3_SETD6_MTase"/>
</dbReference>
<dbReference type="InterPro" id="IPR046341">
    <property type="entry name" value="SET_dom_sf"/>
</dbReference>
<evidence type="ECO:0000256" key="1">
    <source>
        <dbReference type="ARBA" id="ARBA00001961"/>
    </source>
</evidence>
<evidence type="ECO:0000256" key="4">
    <source>
        <dbReference type="ARBA" id="ARBA00023002"/>
    </source>
</evidence>
<name>A0ABP0MLE1_9DINO</name>
<dbReference type="InterPro" id="IPR006620">
    <property type="entry name" value="Pro_4_hyd_alph"/>
</dbReference>
<protein>
    <submittedName>
        <fullName evidence="7">Prolyl 4-hydroxylase subunit alpha (Prolyl 4-hydrolase)</fullName>
    </submittedName>
</protein>
<dbReference type="SMART" id="SM00702">
    <property type="entry name" value="P4Hc"/>
    <property type="match status" value="1"/>
</dbReference>
<keyword evidence="2" id="KW-0479">Metal-binding</keyword>
<keyword evidence="8" id="KW-1185">Reference proteome</keyword>
<dbReference type="InterPro" id="IPR005123">
    <property type="entry name" value="Oxoglu/Fe-dep_dioxygenase_dom"/>
</dbReference>
<gene>
    <name evidence="7" type="ORF">SCF082_LOCUS28278</name>
</gene>
<dbReference type="Pfam" id="PF13640">
    <property type="entry name" value="2OG-FeII_Oxy_3"/>
    <property type="match status" value="1"/>
</dbReference>